<gene>
    <name evidence="1" type="ORF">MSG28_005656</name>
</gene>
<sequence length="78" mass="8559">MGESRFAVLVADRSAKLRKKAFILPSSLDITSGTYIRLRVSQLTHRLVNVQQNVQVFPGSVRCCAVDRSQPSAGIISN</sequence>
<dbReference type="EMBL" id="CM046109">
    <property type="protein sequence ID" value="KAI8442001.1"/>
    <property type="molecule type" value="Genomic_DNA"/>
</dbReference>
<evidence type="ECO:0000313" key="1">
    <source>
        <dbReference type="EMBL" id="KAI8442001.1"/>
    </source>
</evidence>
<evidence type="ECO:0000313" key="2">
    <source>
        <dbReference type="Proteomes" id="UP001064048"/>
    </source>
</evidence>
<name>A0ACC0KZI4_CHOFU</name>
<comment type="caution">
    <text evidence="1">The sequence shown here is derived from an EMBL/GenBank/DDBJ whole genome shotgun (WGS) entry which is preliminary data.</text>
</comment>
<proteinExistence type="predicted"/>
<keyword evidence="2" id="KW-1185">Reference proteome</keyword>
<dbReference type="Proteomes" id="UP001064048">
    <property type="component" value="Chromosome 9"/>
</dbReference>
<organism evidence="1 2">
    <name type="scientific">Choristoneura fumiferana</name>
    <name type="common">Spruce budworm moth</name>
    <name type="synonym">Archips fumiferana</name>
    <dbReference type="NCBI Taxonomy" id="7141"/>
    <lineage>
        <taxon>Eukaryota</taxon>
        <taxon>Metazoa</taxon>
        <taxon>Ecdysozoa</taxon>
        <taxon>Arthropoda</taxon>
        <taxon>Hexapoda</taxon>
        <taxon>Insecta</taxon>
        <taxon>Pterygota</taxon>
        <taxon>Neoptera</taxon>
        <taxon>Endopterygota</taxon>
        <taxon>Lepidoptera</taxon>
        <taxon>Glossata</taxon>
        <taxon>Ditrysia</taxon>
        <taxon>Tortricoidea</taxon>
        <taxon>Tortricidae</taxon>
        <taxon>Tortricinae</taxon>
        <taxon>Choristoneura</taxon>
    </lineage>
</organism>
<reference evidence="1 2" key="1">
    <citation type="journal article" date="2022" name="Genome Biol. Evol.">
        <title>The Spruce Budworm Genome: Reconstructing the Evolutionary History of Antifreeze Proteins.</title>
        <authorList>
            <person name="Beliveau C."/>
            <person name="Gagne P."/>
            <person name="Picq S."/>
            <person name="Vernygora O."/>
            <person name="Keeling C.I."/>
            <person name="Pinkney K."/>
            <person name="Doucet D."/>
            <person name="Wen F."/>
            <person name="Johnston J.S."/>
            <person name="Maaroufi H."/>
            <person name="Boyle B."/>
            <person name="Laroche J."/>
            <person name="Dewar K."/>
            <person name="Juretic N."/>
            <person name="Blackburn G."/>
            <person name="Nisole A."/>
            <person name="Brunet B."/>
            <person name="Brandao M."/>
            <person name="Lumley L."/>
            <person name="Duan J."/>
            <person name="Quan G."/>
            <person name="Lucarotti C.J."/>
            <person name="Roe A.D."/>
            <person name="Sperling F.A.H."/>
            <person name="Levesque R.C."/>
            <person name="Cusson M."/>
        </authorList>
    </citation>
    <scope>NUCLEOTIDE SEQUENCE [LARGE SCALE GENOMIC DNA]</scope>
    <source>
        <strain evidence="1">Glfc:IPQL:Cfum</strain>
    </source>
</reference>
<protein>
    <submittedName>
        <fullName evidence="1">Uncharacterized protein</fullName>
    </submittedName>
</protein>
<accession>A0ACC0KZI4</accession>